<dbReference type="SUPFAM" id="SSF48403">
    <property type="entry name" value="Ankyrin repeat"/>
    <property type="match status" value="1"/>
</dbReference>
<dbReference type="GO" id="GO:0005783">
    <property type="term" value="C:endoplasmic reticulum"/>
    <property type="evidence" value="ECO:0007669"/>
    <property type="project" value="UniProtKB-SubCell"/>
</dbReference>
<dbReference type="SUPFAM" id="SSF52540">
    <property type="entry name" value="P-loop containing nucleoside triphosphate hydrolases"/>
    <property type="match status" value="1"/>
</dbReference>
<dbReference type="OrthoDB" id="427518at2759"/>
<evidence type="ECO:0000313" key="9">
    <source>
        <dbReference type="EMBL" id="CEL09201.1"/>
    </source>
</evidence>
<dbReference type="EMBL" id="CDMC01000013">
    <property type="protein sequence ID" value="CEL09201.1"/>
    <property type="molecule type" value="Genomic_DNA"/>
</dbReference>
<evidence type="ECO:0000256" key="4">
    <source>
        <dbReference type="ARBA" id="ARBA00022737"/>
    </source>
</evidence>
<dbReference type="PANTHER" id="PTHR48182">
    <property type="entry name" value="PROTEIN SERAC1"/>
    <property type="match status" value="1"/>
</dbReference>
<keyword evidence="7" id="KW-0472">Membrane</keyword>
<evidence type="ECO:0000256" key="5">
    <source>
        <dbReference type="ARBA" id="ARBA00022824"/>
    </source>
</evidence>
<dbReference type="InterPro" id="IPR052374">
    <property type="entry name" value="SERAC1"/>
</dbReference>
<evidence type="ECO:0000259" key="8">
    <source>
        <dbReference type="Pfam" id="PF24883"/>
    </source>
</evidence>
<keyword evidence="6" id="KW-0496">Mitochondrion</keyword>
<name>A0A0U5GAN3_ASPCI</name>
<gene>
    <name evidence="9" type="ORF">ASPCAL12341</name>
</gene>
<dbReference type="InterPro" id="IPR036770">
    <property type="entry name" value="Ankyrin_rpt-contain_sf"/>
</dbReference>
<reference evidence="10" key="1">
    <citation type="journal article" date="2016" name="Genome Announc.">
        <title>Draft genome sequences of fungus Aspergillus calidoustus.</title>
        <authorList>
            <person name="Horn F."/>
            <person name="Linde J."/>
            <person name="Mattern D.J."/>
            <person name="Walther G."/>
            <person name="Guthke R."/>
            <person name="Scherlach K."/>
            <person name="Martin K."/>
            <person name="Brakhage A.A."/>
            <person name="Petzke L."/>
            <person name="Valiante V."/>
        </authorList>
    </citation>
    <scope>NUCLEOTIDE SEQUENCE [LARGE SCALE GENOMIC DNA]</scope>
    <source>
        <strain evidence="10">SF006504</strain>
    </source>
</reference>
<feature type="domain" description="Nephrocystin 3-like N-terminal" evidence="8">
    <location>
        <begin position="401"/>
        <end position="555"/>
    </location>
</feature>
<dbReference type="OMA" id="HFREANI"/>
<dbReference type="Pfam" id="PF24883">
    <property type="entry name" value="NPHP3_N"/>
    <property type="match status" value="1"/>
</dbReference>
<dbReference type="InterPro" id="IPR056884">
    <property type="entry name" value="NPHP3-like_N"/>
</dbReference>
<protein>
    <recommendedName>
        <fullName evidence="8">Nephrocystin 3-like N-terminal domain-containing protein</fullName>
    </recommendedName>
</protein>
<dbReference type="SUPFAM" id="SSF53474">
    <property type="entry name" value="alpha/beta-Hydrolases"/>
    <property type="match status" value="1"/>
</dbReference>
<dbReference type="AlphaFoldDB" id="A0A0U5GAN3"/>
<evidence type="ECO:0000256" key="2">
    <source>
        <dbReference type="ARBA" id="ARBA00004240"/>
    </source>
</evidence>
<dbReference type="Gene3D" id="1.25.40.20">
    <property type="entry name" value="Ankyrin repeat-containing domain"/>
    <property type="match status" value="1"/>
</dbReference>
<evidence type="ECO:0000256" key="1">
    <source>
        <dbReference type="ARBA" id="ARBA00004173"/>
    </source>
</evidence>
<dbReference type="Gene3D" id="3.40.50.1820">
    <property type="entry name" value="alpha/beta hydrolase"/>
    <property type="match status" value="1"/>
</dbReference>
<accession>A0A0U5GAN3</accession>
<keyword evidence="5" id="KW-0256">Endoplasmic reticulum</keyword>
<dbReference type="GO" id="GO:0005739">
    <property type="term" value="C:mitochondrion"/>
    <property type="evidence" value="ECO:0007669"/>
    <property type="project" value="UniProtKB-SubCell"/>
</dbReference>
<dbReference type="GO" id="GO:0016020">
    <property type="term" value="C:membrane"/>
    <property type="evidence" value="ECO:0007669"/>
    <property type="project" value="UniProtKB-SubCell"/>
</dbReference>
<dbReference type="PANTHER" id="PTHR48182:SF2">
    <property type="entry name" value="PROTEIN SERAC1"/>
    <property type="match status" value="1"/>
</dbReference>
<dbReference type="Proteomes" id="UP000054771">
    <property type="component" value="Unassembled WGS sequence"/>
</dbReference>
<evidence type="ECO:0000256" key="7">
    <source>
        <dbReference type="ARBA" id="ARBA00023136"/>
    </source>
</evidence>
<comment type="subcellular location">
    <subcellularLocation>
        <location evidence="2">Endoplasmic reticulum</location>
    </subcellularLocation>
    <subcellularLocation>
        <location evidence="3">Membrane</location>
    </subcellularLocation>
    <subcellularLocation>
        <location evidence="1">Mitochondrion</location>
    </subcellularLocation>
</comment>
<sequence length="1032" mass="115604">MRPIQLNPARGGAFISFTFCSPEALVSGNSFYIYDANKATMRKLREAFGGRRKKERFSCSEEVNYPQTSQSSAESSFPLDFPDGVEVLYDCPDATVDICFVHGLTGDRITTWTAPAQSNPWPKTLLPSKLSTARILTYGYDAYVVRKSVAGSNRLIDHATNLLNDLTTDRDLHSAASRPIIFVAHSLGGLVCKKAILQSRNNPDAHLRSIFNSTKGIVFMGTPHKGSWMADWADIPAGALGLVKSTGKSLLDILRTDNQLLEAIQVDFWSMVRELRESGRRLEVICFFEELPLPIVGKVVSKQSATLEGYNLISVHANHRDMVKFSSANDNGFKRLLGELVRWESDARDNSQNIYLNSVTQSNVTDQIKQYARDKLIAKFCPPGSHPYMDRVRLIPNRHPGTCDWFLHHENYNTWLRSEDVNLLLVSADPGCGKSVLAKALAEEDLNRKLPGAAIFYFFFEQPYQNSVLDALCAIIHQLFDKFPRALDDKLESKIIRAGDVLTRSYDKLTEIFKEASDNIQTKQIVCVLDALDECEATELADLTKWLKSAASTKDSCPAGWNSSIPRMKFVVTTRGLPEILEHFEDIEIGYLRVSGEKKEQADGIQNDVNLVMEARFDKLAKRLNQEQRNAVWDCMIATGAGQRTYLWVKLIFEELGRNKNLVTKVLLDLVRSPPSDIFGAYELLLKRVKDKESYRVQWLLHLMFSALRPLTLREMNVAIQIMEQPDVPSENSLDLMSDQQFRDWIIDTCGFFVTEYDGRLFFVHSTAREYLQTSAMTSVQSKLRSFRGSITENSAHATMAKSCVLYLSMHEFEGRHIEICINISGASLLKVDPTECSFLEYAARNWTLHFQEGRDFSMLSAAMNLCDPQSQKLQAWFPLHCAAKHSSIPTPLTHLMIACYTGLDTLVQELLSRGVAVDKQDMHGWTALHWATILGSGAGVLRMGNGFELRWEAHGTSNAIVECLVNKEAAALSLQDNAGWTALHWATILGSAAGVLHMGNGFELRCSPSDTCNAIVERLVDKGATALSLDK</sequence>
<evidence type="ECO:0000256" key="3">
    <source>
        <dbReference type="ARBA" id="ARBA00004370"/>
    </source>
</evidence>
<keyword evidence="10" id="KW-1185">Reference proteome</keyword>
<evidence type="ECO:0000256" key="6">
    <source>
        <dbReference type="ARBA" id="ARBA00023128"/>
    </source>
</evidence>
<organism evidence="9 10">
    <name type="scientific">Aspergillus calidoustus</name>
    <dbReference type="NCBI Taxonomy" id="454130"/>
    <lineage>
        <taxon>Eukaryota</taxon>
        <taxon>Fungi</taxon>
        <taxon>Dikarya</taxon>
        <taxon>Ascomycota</taxon>
        <taxon>Pezizomycotina</taxon>
        <taxon>Eurotiomycetes</taxon>
        <taxon>Eurotiomycetidae</taxon>
        <taxon>Eurotiales</taxon>
        <taxon>Aspergillaceae</taxon>
        <taxon>Aspergillus</taxon>
        <taxon>Aspergillus subgen. Nidulantes</taxon>
    </lineage>
</organism>
<dbReference type="Gene3D" id="3.40.50.300">
    <property type="entry name" value="P-loop containing nucleotide triphosphate hydrolases"/>
    <property type="match status" value="1"/>
</dbReference>
<keyword evidence="4" id="KW-0677">Repeat</keyword>
<dbReference type="InterPro" id="IPR029058">
    <property type="entry name" value="AB_hydrolase_fold"/>
</dbReference>
<proteinExistence type="predicted"/>
<evidence type="ECO:0000313" key="10">
    <source>
        <dbReference type="Proteomes" id="UP000054771"/>
    </source>
</evidence>
<dbReference type="InterPro" id="IPR027417">
    <property type="entry name" value="P-loop_NTPase"/>
</dbReference>